<dbReference type="Gene3D" id="1.10.510.10">
    <property type="entry name" value="Transferase(Phosphotransferase) domain 1"/>
    <property type="match status" value="1"/>
</dbReference>
<evidence type="ECO:0000256" key="15">
    <source>
        <dbReference type="ARBA" id="ARBA00023015"/>
    </source>
</evidence>
<dbReference type="GO" id="GO:0005524">
    <property type="term" value="F:ATP binding"/>
    <property type="evidence" value="ECO:0007669"/>
    <property type="project" value="UniProtKB-UniRule"/>
</dbReference>
<dbReference type="PROSITE" id="PS50888">
    <property type="entry name" value="BHLH"/>
    <property type="match status" value="1"/>
</dbReference>
<dbReference type="InterPro" id="IPR011598">
    <property type="entry name" value="bHLH_dom"/>
</dbReference>
<evidence type="ECO:0000256" key="10">
    <source>
        <dbReference type="ARBA" id="ARBA00022737"/>
    </source>
</evidence>
<dbReference type="GO" id="GO:0004674">
    <property type="term" value="F:protein serine/threonine kinase activity"/>
    <property type="evidence" value="ECO:0007669"/>
    <property type="project" value="UniProtKB-KW"/>
</dbReference>
<evidence type="ECO:0000256" key="14">
    <source>
        <dbReference type="ARBA" id="ARBA00022989"/>
    </source>
</evidence>
<reference evidence="28 29" key="1">
    <citation type="journal article" date="2011" name="Nat. Genet.">
        <title>The genome of the mesopolyploid crop species Brassica rapa.</title>
        <authorList>
            <consortium name="Brassica rapa Genome Sequencing Project Consortium"/>
            <person name="Wang X."/>
            <person name="Wang H."/>
            <person name="Wang J."/>
            <person name="Sun R."/>
            <person name="Wu J."/>
            <person name="Liu S."/>
            <person name="Bai Y."/>
            <person name="Mun J.H."/>
            <person name="Bancroft I."/>
            <person name="Cheng F."/>
            <person name="Huang S."/>
            <person name="Li X."/>
            <person name="Hua W."/>
            <person name="Wang J."/>
            <person name="Wang X."/>
            <person name="Freeling M."/>
            <person name="Pires J.C."/>
            <person name="Paterson A.H."/>
            <person name="Chalhoub B."/>
            <person name="Wang B."/>
            <person name="Hayward A."/>
            <person name="Sharpe A.G."/>
            <person name="Park B.S."/>
            <person name="Weisshaar B."/>
            <person name="Liu B."/>
            <person name="Li B."/>
            <person name="Liu B."/>
            <person name="Tong C."/>
            <person name="Song C."/>
            <person name="Duran C."/>
            <person name="Peng C."/>
            <person name="Geng C."/>
            <person name="Koh C."/>
            <person name="Lin C."/>
            <person name="Edwards D."/>
            <person name="Mu D."/>
            <person name="Shen D."/>
            <person name="Soumpourou E."/>
            <person name="Li F."/>
            <person name="Fraser F."/>
            <person name="Conant G."/>
            <person name="Lassalle G."/>
            <person name="King G.J."/>
            <person name="Bonnema G."/>
            <person name="Tang H."/>
            <person name="Wang H."/>
            <person name="Belcram H."/>
            <person name="Zhou H."/>
            <person name="Hirakawa H."/>
            <person name="Abe H."/>
            <person name="Guo H."/>
            <person name="Wang H."/>
            <person name="Jin H."/>
            <person name="Parkin I.A."/>
            <person name="Batley J."/>
            <person name="Kim J.S."/>
            <person name="Just J."/>
            <person name="Li J."/>
            <person name="Xu J."/>
            <person name="Deng J."/>
            <person name="Kim J.A."/>
            <person name="Li J."/>
            <person name="Yu J."/>
            <person name="Meng J."/>
            <person name="Wang J."/>
            <person name="Min J."/>
            <person name="Poulain J."/>
            <person name="Wang J."/>
            <person name="Hatakeyama K."/>
            <person name="Wu K."/>
            <person name="Wang L."/>
            <person name="Fang L."/>
            <person name="Trick M."/>
            <person name="Links M.G."/>
            <person name="Zhao M."/>
            <person name="Jin M."/>
            <person name="Ramchiary N."/>
            <person name="Drou N."/>
            <person name="Berkman P.J."/>
            <person name="Cai Q."/>
            <person name="Huang Q."/>
            <person name="Li R."/>
            <person name="Tabata S."/>
            <person name="Cheng S."/>
            <person name="Zhang S."/>
            <person name="Zhang S."/>
            <person name="Huang S."/>
            <person name="Sato S."/>
            <person name="Sun S."/>
            <person name="Kwon S.J."/>
            <person name="Choi S.R."/>
            <person name="Lee T.H."/>
            <person name="Fan W."/>
            <person name="Zhao X."/>
            <person name="Tan X."/>
            <person name="Xu X."/>
            <person name="Wang Y."/>
            <person name="Qiu Y."/>
            <person name="Yin Y."/>
            <person name="Li Y."/>
            <person name="Du Y."/>
            <person name="Liao Y."/>
            <person name="Lim Y."/>
            <person name="Narusaka Y."/>
            <person name="Wang Y."/>
            <person name="Wang Z."/>
            <person name="Li Z."/>
            <person name="Wang Z."/>
            <person name="Xiong Z."/>
            <person name="Zhang Z."/>
        </authorList>
    </citation>
    <scope>NUCLEOTIDE SEQUENCE [LARGE SCALE GENOMIC DNA]</scope>
    <source>
        <strain evidence="28 29">cv. Chiifu-401-42</strain>
    </source>
</reference>
<evidence type="ECO:0000256" key="12">
    <source>
        <dbReference type="ARBA" id="ARBA00022777"/>
    </source>
</evidence>
<dbReference type="InterPro" id="IPR045239">
    <property type="entry name" value="bHLH95_bHLH"/>
</dbReference>
<dbReference type="SMART" id="SM00220">
    <property type="entry name" value="S_TKc"/>
    <property type="match status" value="1"/>
</dbReference>
<keyword evidence="14 24" id="KW-1133">Transmembrane helix</keyword>
<keyword evidence="8 24" id="KW-0812">Transmembrane</keyword>
<evidence type="ECO:0000256" key="21">
    <source>
        <dbReference type="ARBA" id="ARBA00047899"/>
    </source>
</evidence>
<dbReference type="InterPro" id="IPR017441">
    <property type="entry name" value="Protein_kinase_ATP_BS"/>
</dbReference>
<dbReference type="OMA" id="HIRINGE"/>
<dbReference type="Gramene" id="Bra030622.1">
    <property type="protein sequence ID" value="Bra030622.1-P"/>
    <property type="gene ID" value="Bra030622"/>
</dbReference>
<dbReference type="Pfam" id="PF07714">
    <property type="entry name" value="PK_Tyr_Ser-Thr"/>
    <property type="match status" value="1"/>
</dbReference>
<evidence type="ECO:0000256" key="24">
    <source>
        <dbReference type="SAM" id="Phobius"/>
    </source>
</evidence>
<keyword evidence="15" id="KW-0805">Transcription regulation</keyword>
<keyword evidence="17 24" id="KW-0472">Membrane</keyword>
<dbReference type="SUPFAM" id="SSF47459">
    <property type="entry name" value="HLH, helix-loop-helix DNA-binding domain"/>
    <property type="match status" value="1"/>
</dbReference>
<keyword evidence="29" id="KW-1185">Reference proteome</keyword>
<dbReference type="InterPro" id="IPR024788">
    <property type="entry name" value="Malectin-like_Carb-bd_dom"/>
</dbReference>
<dbReference type="Proteomes" id="UP000011750">
    <property type="component" value="Chromosome A08"/>
</dbReference>
<dbReference type="InParanoid" id="M4EPA2"/>
<keyword evidence="6" id="KW-0433">Leucine-rich repeat</keyword>
<feature type="signal peptide" evidence="25">
    <location>
        <begin position="1"/>
        <end position="22"/>
    </location>
</feature>
<dbReference type="InterPro" id="IPR000719">
    <property type="entry name" value="Prot_kinase_dom"/>
</dbReference>
<dbReference type="Pfam" id="PF13855">
    <property type="entry name" value="LRR_8"/>
    <property type="match status" value="1"/>
</dbReference>
<evidence type="ECO:0000256" key="18">
    <source>
        <dbReference type="ARBA" id="ARBA00023163"/>
    </source>
</evidence>
<reference evidence="28 29" key="2">
    <citation type="journal article" date="2018" name="Hortic Res">
        <title>Improved Brassica rapa reference genome by single-molecule sequencing and chromosome conformation capture technologies.</title>
        <authorList>
            <person name="Zhang L."/>
            <person name="Cai X."/>
            <person name="Wu J."/>
            <person name="Liu M."/>
            <person name="Grob S."/>
            <person name="Cheng F."/>
            <person name="Liang J."/>
            <person name="Cai C."/>
            <person name="Liu Z."/>
            <person name="Liu B."/>
            <person name="Wang F."/>
            <person name="Li S."/>
            <person name="Liu F."/>
            <person name="Li X."/>
            <person name="Cheng L."/>
            <person name="Yang W."/>
            <person name="Li M.H."/>
            <person name="Grossniklaus U."/>
            <person name="Zheng H."/>
            <person name="Wang X."/>
        </authorList>
    </citation>
    <scope>NUCLEOTIDE SEQUENCE [LARGE SCALE GENOMIC DNA]</scope>
    <source>
        <strain evidence="28 29">cv. Chiifu-401-42</strain>
    </source>
</reference>
<dbReference type="HOGENOM" id="CLU_000288_41_1_1"/>
<feature type="domain" description="BHLH" evidence="27">
    <location>
        <begin position="829"/>
        <end position="878"/>
    </location>
</feature>
<dbReference type="PROSITE" id="PS00108">
    <property type="entry name" value="PROTEIN_KINASE_ST"/>
    <property type="match status" value="1"/>
</dbReference>
<dbReference type="SUPFAM" id="SSF52058">
    <property type="entry name" value="L domain-like"/>
    <property type="match status" value="1"/>
</dbReference>
<dbReference type="GO" id="GO:0046983">
    <property type="term" value="F:protein dimerization activity"/>
    <property type="evidence" value="ECO:0007669"/>
    <property type="project" value="InterPro"/>
</dbReference>
<evidence type="ECO:0000256" key="13">
    <source>
        <dbReference type="ARBA" id="ARBA00022840"/>
    </source>
</evidence>
<dbReference type="EC" id="2.7.11.1" evidence="3"/>
<evidence type="ECO:0000256" key="4">
    <source>
        <dbReference type="ARBA" id="ARBA00022527"/>
    </source>
</evidence>
<keyword evidence="5" id="KW-0597">Phosphoprotein</keyword>
<organism evidence="28 29">
    <name type="scientific">Brassica campestris</name>
    <name type="common">Field mustard</name>
    <dbReference type="NCBI Taxonomy" id="3711"/>
    <lineage>
        <taxon>Eukaryota</taxon>
        <taxon>Viridiplantae</taxon>
        <taxon>Streptophyta</taxon>
        <taxon>Embryophyta</taxon>
        <taxon>Tracheophyta</taxon>
        <taxon>Spermatophyta</taxon>
        <taxon>Magnoliopsida</taxon>
        <taxon>eudicotyledons</taxon>
        <taxon>Gunneridae</taxon>
        <taxon>Pentapetalae</taxon>
        <taxon>rosids</taxon>
        <taxon>malvids</taxon>
        <taxon>Brassicales</taxon>
        <taxon>Brassicaceae</taxon>
        <taxon>Brassiceae</taxon>
        <taxon>Brassica</taxon>
    </lineage>
</organism>
<evidence type="ECO:0000256" key="6">
    <source>
        <dbReference type="ARBA" id="ARBA00022614"/>
    </source>
</evidence>
<dbReference type="InterPro" id="IPR001245">
    <property type="entry name" value="Ser-Thr/Tyr_kinase_cat_dom"/>
</dbReference>
<keyword evidence="7" id="KW-0808">Transferase</keyword>
<comment type="catalytic activity">
    <reaction evidence="22">
        <text>L-seryl-[protein] + ATP = O-phospho-L-seryl-[protein] + ADP + H(+)</text>
        <dbReference type="Rhea" id="RHEA:17989"/>
        <dbReference type="Rhea" id="RHEA-COMP:9863"/>
        <dbReference type="Rhea" id="RHEA-COMP:11604"/>
        <dbReference type="ChEBI" id="CHEBI:15378"/>
        <dbReference type="ChEBI" id="CHEBI:29999"/>
        <dbReference type="ChEBI" id="CHEBI:30616"/>
        <dbReference type="ChEBI" id="CHEBI:83421"/>
        <dbReference type="ChEBI" id="CHEBI:456216"/>
        <dbReference type="EC" id="2.7.11.1"/>
    </reaction>
</comment>
<feature type="transmembrane region" description="Helical" evidence="24">
    <location>
        <begin position="430"/>
        <end position="452"/>
    </location>
</feature>
<comment type="subcellular location">
    <subcellularLocation>
        <location evidence="2">Membrane</location>
        <topology evidence="2">Single-pass membrane protein</topology>
    </subcellularLocation>
    <subcellularLocation>
        <location evidence="1">Nucleus</location>
    </subcellularLocation>
</comment>
<dbReference type="InterPro" id="IPR032675">
    <property type="entry name" value="LRR_dom_sf"/>
</dbReference>
<evidence type="ECO:0000256" key="1">
    <source>
        <dbReference type="ARBA" id="ARBA00004123"/>
    </source>
</evidence>
<proteinExistence type="predicted"/>
<dbReference type="CDD" id="cd11393">
    <property type="entry name" value="bHLH_AtbHLH_like"/>
    <property type="match status" value="1"/>
</dbReference>
<dbReference type="PANTHER" id="PTHR45631">
    <property type="entry name" value="OS07G0107800 PROTEIN-RELATED"/>
    <property type="match status" value="1"/>
</dbReference>
<keyword evidence="16" id="KW-0238">DNA-binding</keyword>
<evidence type="ECO:0000256" key="19">
    <source>
        <dbReference type="ARBA" id="ARBA00023170"/>
    </source>
</evidence>
<feature type="chain" id="PRO_5004052267" description="non-specific serine/threonine protein kinase" evidence="25">
    <location>
        <begin position="23"/>
        <end position="951"/>
    </location>
</feature>
<dbReference type="FunFam" id="4.10.280.10:FF:000075">
    <property type="entry name" value="Transcription factor bHLH113 family"/>
    <property type="match status" value="1"/>
</dbReference>
<evidence type="ECO:0000256" key="3">
    <source>
        <dbReference type="ARBA" id="ARBA00012513"/>
    </source>
</evidence>
<dbReference type="EnsemblPlants" id="Bra030622.1">
    <property type="protein sequence ID" value="Bra030622.1-P"/>
    <property type="gene ID" value="Bra030622"/>
</dbReference>
<keyword evidence="9 25" id="KW-0732">Signal</keyword>
<keyword evidence="10" id="KW-0677">Repeat</keyword>
<keyword evidence="11 23" id="KW-0547">Nucleotide-binding</keyword>
<evidence type="ECO:0000256" key="11">
    <source>
        <dbReference type="ARBA" id="ARBA00022741"/>
    </source>
</evidence>
<dbReference type="Gene3D" id="3.80.10.10">
    <property type="entry name" value="Ribonuclease Inhibitor"/>
    <property type="match status" value="1"/>
</dbReference>
<dbReference type="PROSITE" id="PS50011">
    <property type="entry name" value="PROTEIN_KINASE_DOM"/>
    <property type="match status" value="1"/>
</dbReference>
<dbReference type="InterPro" id="IPR011009">
    <property type="entry name" value="Kinase-like_dom_sf"/>
</dbReference>
<accession>M4EPA2</accession>
<evidence type="ECO:0000256" key="23">
    <source>
        <dbReference type="PROSITE-ProRule" id="PRU10141"/>
    </source>
</evidence>
<dbReference type="GO" id="GO:0005634">
    <property type="term" value="C:nucleus"/>
    <property type="evidence" value="ECO:0007669"/>
    <property type="project" value="UniProtKB-SubCell"/>
</dbReference>
<dbReference type="InterPro" id="IPR008271">
    <property type="entry name" value="Ser/Thr_kinase_AS"/>
</dbReference>
<dbReference type="PROSITE" id="PS00107">
    <property type="entry name" value="PROTEIN_KINASE_ATP"/>
    <property type="match status" value="1"/>
</dbReference>
<evidence type="ECO:0000256" key="20">
    <source>
        <dbReference type="ARBA" id="ARBA00023242"/>
    </source>
</evidence>
<evidence type="ECO:0000256" key="7">
    <source>
        <dbReference type="ARBA" id="ARBA00022679"/>
    </source>
</evidence>
<keyword evidence="20" id="KW-0539">Nucleus</keyword>
<evidence type="ECO:0000256" key="25">
    <source>
        <dbReference type="SAM" id="SignalP"/>
    </source>
</evidence>
<reference evidence="28" key="3">
    <citation type="submission" date="2023-03" db="UniProtKB">
        <authorList>
            <consortium name="EnsemblPlants"/>
        </authorList>
    </citation>
    <scope>IDENTIFICATION</scope>
    <source>
        <strain evidence="28">cv. Chiifu-401-42</strain>
    </source>
</reference>
<comment type="catalytic activity">
    <reaction evidence="21">
        <text>L-threonyl-[protein] + ATP = O-phospho-L-threonyl-[protein] + ADP + H(+)</text>
        <dbReference type="Rhea" id="RHEA:46608"/>
        <dbReference type="Rhea" id="RHEA-COMP:11060"/>
        <dbReference type="Rhea" id="RHEA-COMP:11605"/>
        <dbReference type="ChEBI" id="CHEBI:15378"/>
        <dbReference type="ChEBI" id="CHEBI:30013"/>
        <dbReference type="ChEBI" id="CHEBI:30616"/>
        <dbReference type="ChEBI" id="CHEBI:61977"/>
        <dbReference type="ChEBI" id="CHEBI:456216"/>
        <dbReference type="EC" id="2.7.11.1"/>
    </reaction>
</comment>
<feature type="binding site" evidence="23">
    <location>
        <position position="520"/>
    </location>
    <ligand>
        <name>ATP</name>
        <dbReference type="ChEBI" id="CHEBI:30616"/>
    </ligand>
</feature>
<evidence type="ECO:0000256" key="16">
    <source>
        <dbReference type="ARBA" id="ARBA00023125"/>
    </source>
</evidence>
<name>M4EPA2_BRACM</name>
<dbReference type="eggNOG" id="ENOG502QQCZ">
    <property type="taxonomic scope" value="Eukaryota"/>
</dbReference>
<dbReference type="SUPFAM" id="SSF56112">
    <property type="entry name" value="Protein kinase-like (PK-like)"/>
    <property type="match status" value="1"/>
</dbReference>
<dbReference type="FunFam" id="3.80.10.10:FF:000129">
    <property type="entry name" value="Leucine-rich repeat receptor-like kinase"/>
    <property type="match status" value="1"/>
</dbReference>
<evidence type="ECO:0000313" key="28">
    <source>
        <dbReference type="EnsemblPlants" id="Bra030622.1-P"/>
    </source>
</evidence>
<evidence type="ECO:0000259" key="26">
    <source>
        <dbReference type="PROSITE" id="PS50011"/>
    </source>
</evidence>
<keyword evidence="4" id="KW-0723">Serine/threonine-protein kinase</keyword>
<evidence type="ECO:0000313" key="29">
    <source>
        <dbReference type="Proteomes" id="UP000011750"/>
    </source>
</evidence>
<dbReference type="Gene3D" id="4.10.280.10">
    <property type="entry name" value="Helix-loop-helix DNA-binding domain"/>
    <property type="match status" value="1"/>
</dbReference>
<dbReference type="InterPro" id="IPR001611">
    <property type="entry name" value="Leu-rich_rpt"/>
</dbReference>
<evidence type="ECO:0000259" key="27">
    <source>
        <dbReference type="PROSITE" id="PS50888"/>
    </source>
</evidence>
<dbReference type="Gene3D" id="3.30.200.20">
    <property type="entry name" value="Phosphorylase Kinase, domain 1"/>
    <property type="match status" value="1"/>
</dbReference>
<evidence type="ECO:0000256" key="2">
    <source>
        <dbReference type="ARBA" id="ARBA00004167"/>
    </source>
</evidence>
<evidence type="ECO:0000256" key="22">
    <source>
        <dbReference type="ARBA" id="ARBA00048679"/>
    </source>
</evidence>
<dbReference type="GO" id="GO:0003677">
    <property type="term" value="F:DNA binding"/>
    <property type="evidence" value="ECO:0007669"/>
    <property type="project" value="UniProtKB-KW"/>
</dbReference>
<dbReference type="FunFam" id="1.10.510.10:FF:000146">
    <property type="entry name" value="LRR receptor-like serine/threonine-protein kinase IOS1"/>
    <property type="match status" value="1"/>
</dbReference>
<evidence type="ECO:0000256" key="9">
    <source>
        <dbReference type="ARBA" id="ARBA00022729"/>
    </source>
</evidence>
<dbReference type="AlphaFoldDB" id="M4EPA2"/>
<dbReference type="Gene3D" id="2.60.120.430">
    <property type="entry name" value="Galactose-binding lectin"/>
    <property type="match status" value="1"/>
</dbReference>
<evidence type="ECO:0000256" key="17">
    <source>
        <dbReference type="ARBA" id="ARBA00023136"/>
    </source>
</evidence>
<sequence>MGNVRFPFLVYLALCLVISVLSQDQSGFISIDCGIPSGSSYTDDTTGINYVSDSSFVETGVSKTLSFAAQRQLQNLRSFPEGKGTPFISTLELRFLGNDNTTYDSPNSALFFSRRWNFGSLNDSQHIRYSEDVYDRIWIPRKLGTQYREINTSRPVISGNSNSYNLPSSVMSTALTPTNATSPITMILENSDPTVRYFVYMHFAEVEDLSLTPDQTREFHIRINGETLADFSPKYLRSDTFVLTPESQTDIRFTLERTPQSTLPPLINALEIYVGNTYSQSLTSQDDDDAVTSIKMSYKVKRNWQGDPCLPNSYIWEGLNCSDTSFAPPRITLLNLSSSGLTGHISPSFSNLTMIEELDLSNNDLTGDIPESLSGLKFLRVLNLEKNKLTGSVPSDLLRRSMSGPLLLKVGDNPGLCTEISCVKSNKKTLITAVGASLAALFILLLLSGVFWKIKKRSNKPVEQDTDSETRNRPKADSNTLLLTFPDIVKMTNNFGRVLGKGGFGTVYHGYYNDLQVAVKLLSESSAQGFKEFRSEVEVLVRVHHVNLTALIGYFHESNQMGFVYEFMANGNMADHLSGKYDHSLSWRQRLQIALDAAQGLEYLHSGCKPAIVHRDVKTSNILLNENNRAKLADFGLSRSFQTESRSHVSTLVAGTPGYLDPLCFKTNELNEKSDIYSFGVVLLEMITGKAVISESETKRVHVSDWVISILKSTNDVSNVVDSKMGGDFDANSVWKIVELALASVSQNVAERPAMQQIVRGLKEFDSVWRLVGAPSPIKLNLLNAGVLGHESSSLSMKSHRGMEFSREAGMMMENKQNVCSLEENSIKRHKSDLSFSSKQRKDKAGDRISALQQIVSPYGKTDTASVLQDALHYIEFLHEQVKVLSAPYLQTMTAATQEELEQYSLRNRGLCLVPMEYTAGVAQSNGADIWAPVKTPPSPAFGVKSQSPFR</sequence>
<keyword evidence="19" id="KW-0675">Receptor</keyword>
<feature type="domain" description="Protein kinase" evidence="26">
    <location>
        <begin position="493"/>
        <end position="766"/>
    </location>
</feature>
<keyword evidence="12" id="KW-0418">Kinase</keyword>
<dbReference type="InterPro" id="IPR036638">
    <property type="entry name" value="HLH_DNA-bd_sf"/>
</dbReference>
<keyword evidence="18" id="KW-0804">Transcription</keyword>
<dbReference type="GO" id="GO:0016020">
    <property type="term" value="C:membrane"/>
    <property type="evidence" value="ECO:0007669"/>
    <property type="project" value="UniProtKB-SubCell"/>
</dbReference>
<keyword evidence="13 23" id="KW-0067">ATP-binding</keyword>
<protein>
    <recommendedName>
        <fullName evidence="3">non-specific serine/threonine protein kinase</fullName>
        <ecNumber evidence="3">2.7.11.1</ecNumber>
    </recommendedName>
</protein>
<dbReference type="Pfam" id="PF12819">
    <property type="entry name" value="Malectin_like"/>
    <property type="match status" value="1"/>
</dbReference>
<evidence type="ECO:0000256" key="8">
    <source>
        <dbReference type="ARBA" id="ARBA00022692"/>
    </source>
</evidence>
<dbReference type="PANTHER" id="PTHR45631:SF109">
    <property type="entry name" value="PROTEIN KINASE DOMAIN-CONTAINING PROTEIN"/>
    <property type="match status" value="1"/>
</dbReference>
<evidence type="ECO:0000256" key="5">
    <source>
        <dbReference type="ARBA" id="ARBA00022553"/>
    </source>
</evidence>